<reference evidence="5" key="1">
    <citation type="submission" date="2016-09" db="EMBL/GenBank/DDBJ databases">
        <authorList>
            <person name="Koehorst J."/>
        </authorList>
    </citation>
    <scope>NUCLEOTIDE SEQUENCE [LARGE SCALE GENOMIC DNA]</scope>
</reference>
<dbReference type="PANTHER" id="PTHR12283">
    <property type="entry name" value="GLUTAMINYL-PEPTIDE CYCLOTRANSFERASE"/>
    <property type="match status" value="1"/>
</dbReference>
<dbReference type="RefSeq" id="WP_172801819.1">
    <property type="nucleotide sequence ID" value="NZ_LIGX01000021.1"/>
</dbReference>
<dbReference type="SUPFAM" id="SSF53187">
    <property type="entry name" value="Zn-dependent exopeptidases"/>
    <property type="match status" value="1"/>
</dbReference>
<dbReference type="GO" id="GO:0008270">
    <property type="term" value="F:zinc ion binding"/>
    <property type="evidence" value="ECO:0007669"/>
    <property type="project" value="TreeGrafter"/>
</dbReference>
<proteinExistence type="predicted"/>
<accession>A0A1H6MCM1</accession>
<dbReference type="GO" id="GO:0016603">
    <property type="term" value="F:glutaminyl-peptide cyclotransferase activity"/>
    <property type="evidence" value="ECO:0007669"/>
    <property type="project" value="TreeGrafter"/>
</dbReference>
<keyword evidence="2" id="KW-0012">Acyltransferase</keyword>
<dbReference type="Pfam" id="PF04389">
    <property type="entry name" value="Peptidase_M28"/>
    <property type="match status" value="1"/>
</dbReference>
<dbReference type="EMBL" id="LT629973">
    <property type="protein sequence ID" value="SEH96802.1"/>
    <property type="molecule type" value="Genomic_DNA"/>
</dbReference>
<evidence type="ECO:0000259" key="3">
    <source>
        <dbReference type="Pfam" id="PF04389"/>
    </source>
</evidence>
<dbReference type="AlphaFoldDB" id="A0A1H6MCM1"/>
<keyword evidence="5" id="KW-1185">Reference proteome</keyword>
<dbReference type="PANTHER" id="PTHR12283:SF6">
    <property type="entry name" value="GLUTAMINYL-PEPTIDE CYCLOTRANSFERASE-RELATED"/>
    <property type="match status" value="1"/>
</dbReference>
<sequence length="316" mass="35361">MFRSLALLALVSCLAACHEREADALPGNAGLEQLGFVETEAFSGQNAWMHTNELVKMGSRPTGSEAYKTQLEYIRSQLTKNGWECKMMDFTVTNPMTGEPVHMQNLLARFGNGHDFDEMVNGIVSCHIDTKEGIPGFVGANDGASGAAVLLELSRVLAAHPDLTRKVELVFFDGEESFAPHMNEEDGLYGSKYDAGRRGDKQPLWMVNLDMVGRDRMKIRIPWDTPQRIYEEYKRAVQALNLPSSQWGVSEMPILDDHKPFLSNGVYALNLIDDFMDGDWWHTERDNMDIISPDSLETTGKVVMQLLKQLVPGDSM</sequence>
<dbReference type="Proteomes" id="UP000176204">
    <property type="component" value="Chromosome I"/>
</dbReference>
<keyword evidence="1" id="KW-0808">Transferase</keyword>
<feature type="domain" description="Peptidase M28" evidence="3">
    <location>
        <begin position="105"/>
        <end position="306"/>
    </location>
</feature>
<organism evidence="4 5">
    <name type="scientific">Akkermansia glycaniphila</name>
    <dbReference type="NCBI Taxonomy" id="1679444"/>
    <lineage>
        <taxon>Bacteria</taxon>
        <taxon>Pseudomonadati</taxon>
        <taxon>Verrucomicrobiota</taxon>
        <taxon>Verrucomicrobiia</taxon>
        <taxon>Verrucomicrobiales</taxon>
        <taxon>Akkermansiaceae</taxon>
        <taxon>Akkermansia</taxon>
    </lineage>
</organism>
<name>A0A1H6MCM1_9BACT</name>
<evidence type="ECO:0000313" key="4">
    <source>
        <dbReference type="EMBL" id="SEH96802.1"/>
    </source>
</evidence>
<dbReference type="KEGG" id="agl:PYTT_2162"/>
<gene>
    <name evidence="4" type="ORF">PYTT_2162</name>
</gene>
<protein>
    <submittedName>
        <fullName evidence="4">Peptidase family m28</fullName>
    </submittedName>
</protein>
<evidence type="ECO:0000256" key="1">
    <source>
        <dbReference type="ARBA" id="ARBA00022679"/>
    </source>
</evidence>
<evidence type="ECO:0000313" key="5">
    <source>
        <dbReference type="Proteomes" id="UP000176204"/>
    </source>
</evidence>
<evidence type="ECO:0000256" key="2">
    <source>
        <dbReference type="ARBA" id="ARBA00023315"/>
    </source>
</evidence>
<dbReference type="InterPro" id="IPR040234">
    <property type="entry name" value="QC/QCL"/>
</dbReference>
<dbReference type="Gene3D" id="3.40.630.10">
    <property type="entry name" value="Zn peptidases"/>
    <property type="match status" value="1"/>
</dbReference>
<dbReference type="STRING" id="1679444.PYTT_2162"/>
<dbReference type="InterPro" id="IPR007484">
    <property type="entry name" value="Peptidase_M28"/>
</dbReference>